<reference evidence="2 3" key="1">
    <citation type="submission" date="2020-04" db="EMBL/GenBank/DDBJ databases">
        <title>Perkinsus olseni comparative genomics.</title>
        <authorList>
            <person name="Bogema D.R."/>
        </authorList>
    </citation>
    <scope>NUCLEOTIDE SEQUENCE [LARGE SCALE GENOMIC DNA]</scope>
    <source>
        <strain evidence="2">00978-12</strain>
    </source>
</reference>
<evidence type="ECO:0000256" key="1">
    <source>
        <dbReference type="SAM" id="MobiDB-lite"/>
    </source>
</evidence>
<dbReference type="AlphaFoldDB" id="A0A7J6NPE5"/>
<accession>A0A7J6NPE5</accession>
<proteinExistence type="predicted"/>
<sequence length="304" mass="35515">MVNGQEKKPGETTPNDDGLSEEQRRQQEAEELRRQQEAEELRRQQEVEELRRQQEVEELHRQQEAEESRSQQEAERIQREQDASLKDQQRARDMDENVQSQLIQLQNEILKMKNDLLEFMGLCLTDKPWEVYSRRLSHDPNEAPDKVYYGIIAELIKQYSETPKHAFSTLCKMRYKKDVFRHSTEIHRLTKLAFPNLPSDARDQVAVQVFWKSLPQSKIVEGYYNTFTKLPKQTLTEAVTLVGDSLDENDDEDDDTSVENKEVVAVGYWQYNDSGKGKGKGKGKGFGKGKGWYDYRPWGKRILA</sequence>
<evidence type="ECO:0000313" key="3">
    <source>
        <dbReference type="Proteomes" id="UP000541610"/>
    </source>
</evidence>
<feature type="compositionally biased region" description="Basic and acidic residues" evidence="1">
    <location>
        <begin position="21"/>
        <end position="95"/>
    </location>
</feature>
<gene>
    <name evidence="2" type="ORF">FOZ60_006212</name>
</gene>
<evidence type="ECO:0000313" key="2">
    <source>
        <dbReference type="EMBL" id="KAF4685744.1"/>
    </source>
</evidence>
<feature type="compositionally biased region" description="Basic and acidic residues" evidence="1">
    <location>
        <begin position="1"/>
        <end position="10"/>
    </location>
</feature>
<feature type="region of interest" description="Disordered" evidence="1">
    <location>
        <begin position="1"/>
        <end position="95"/>
    </location>
</feature>
<name>A0A7J6NPE5_PEROL</name>
<organism evidence="2 3">
    <name type="scientific">Perkinsus olseni</name>
    <name type="common">Perkinsus atlanticus</name>
    <dbReference type="NCBI Taxonomy" id="32597"/>
    <lineage>
        <taxon>Eukaryota</taxon>
        <taxon>Sar</taxon>
        <taxon>Alveolata</taxon>
        <taxon>Perkinsozoa</taxon>
        <taxon>Perkinsea</taxon>
        <taxon>Perkinsida</taxon>
        <taxon>Perkinsidae</taxon>
        <taxon>Perkinsus</taxon>
    </lineage>
</organism>
<protein>
    <submittedName>
        <fullName evidence="2">Uncharacterized protein</fullName>
    </submittedName>
</protein>
<dbReference type="EMBL" id="JABANP010000251">
    <property type="protein sequence ID" value="KAF4685744.1"/>
    <property type="molecule type" value="Genomic_DNA"/>
</dbReference>
<dbReference type="Proteomes" id="UP000541610">
    <property type="component" value="Unassembled WGS sequence"/>
</dbReference>
<comment type="caution">
    <text evidence="2">The sequence shown here is derived from an EMBL/GenBank/DDBJ whole genome shotgun (WGS) entry which is preliminary data.</text>
</comment>